<dbReference type="EMBL" id="JACWUN010000020">
    <property type="protein sequence ID" value="MBD1401722.1"/>
    <property type="molecule type" value="Genomic_DNA"/>
</dbReference>
<proteinExistence type="inferred from homology"/>
<keyword evidence="6" id="KW-0238">DNA-binding</keyword>
<sequence length="72" mass="8244">MLGIRLSDETEQRLEALAKATGRTKSYYAREAIEVHLDTLEDIYLSERAIENLKSGNDCVLESDEFWHGLDN</sequence>
<name>A0A8J6QPH0_9BACT</name>
<keyword evidence="4" id="KW-0963">Cytoplasm</keyword>
<dbReference type="GO" id="GO:0003677">
    <property type="term" value="F:DNA binding"/>
    <property type="evidence" value="ECO:0007669"/>
    <property type="project" value="UniProtKB-KW"/>
</dbReference>
<evidence type="ECO:0000256" key="6">
    <source>
        <dbReference type="ARBA" id="ARBA00023125"/>
    </source>
</evidence>
<evidence type="ECO:0000313" key="8">
    <source>
        <dbReference type="Proteomes" id="UP000632828"/>
    </source>
</evidence>
<accession>A0A8J6QPH0</accession>
<dbReference type="CDD" id="cd22233">
    <property type="entry name" value="RHH_CopAso-like"/>
    <property type="match status" value="1"/>
</dbReference>
<reference evidence="7" key="1">
    <citation type="submission" date="2020-09" db="EMBL/GenBank/DDBJ databases">
        <title>Pelobacter alkaliphilus sp. nov., a novel anaerobic arsenate-reducing bacterium from terrestrial mud volcano.</title>
        <authorList>
            <person name="Khomyakova M.A."/>
            <person name="Merkel A.Y."/>
            <person name="Slobodkin A.I."/>
        </authorList>
    </citation>
    <scope>NUCLEOTIDE SEQUENCE</scope>
    <source>
        <strain evidence="7">M08fum</strain>
    </source>
</reference>
<evidence type="ECO:0000256" key="5">
    <source>
        <dbReference type="ARBA" id="ARBA00022971"/>
    </source>
</evidence>
<dbReference type="InterPro" id="IPR010985">
    <property type="entry name" value="Ribbon_hlx_hlx"/>
</dbReference>
<comment type="subcellular location">
    <subcellularLocation>
        <location evidence="1">Cytoplasm</location>
    </subcellularLocation>
</comment>
<comment type="caution">
    <text evidence="7">The sequence shown here is derived from an EMBL/GenBank/DDBJ whole genome shotgun (WGS) entry which is preliminary data.</text>
</comment>
<protein>
    <recommendedName>
        <fullName evidence="3">Relaxosome protein TraY</fullName>
    </recommendedName>
</protein>
<evidence type="ECO:0000256" key="3">
    <source>
        <dbReference type="ARBA" id="ARBA00020541"/>
    </source>
</evidence>
<comment type="similarity">
    <text evidence="2">Belongs to the TraY family.</text>
</comment>
<keyword evidence="8" id="KW-1185">Reference proteome</keyword>
<evidence type="ECO:0000256" key="1">
    <source>
        <dbReference type="ARBA" id="ARBA00004496"/>
    </source>
</evidence>
<dbReference type="Proteomes" id="UP000632828">
    <property type="component" value="Unassembled WGS sequence"/>
</dbReference>
<dbReference type="SUPFAM" id="SSF47598">
    <property type="entry name" value="Ribbon-helix-helix"/>
    <property type="match status" value="1"/>
</dbReference>
<dbReference type="GO" id="GO:0006355">
    <property type="term" value="P:regulation of DNA-templated transcription"/>
    <property type="evidence" value="ECO:0007669"/>
    <property type="project" value="InterPro"/>
</dbReference>
<evidence type="ECO:0000313" key="7">
    <source>
        <dbReference type="EMBL" id="MBD1401722.1"/>
    </source>
</evidence>
<keyword evidence="5" id="KW-0184">Conjugation</keyword>
<gene>
    <name evidence="7" type="ORF">ICT70_13735</name>
</gene>
<dbReference type="InterPro" id="IPR008876">
    <property type="entry name" value="TraY"/>
</dbReference>
<evidence type="ECO:0000256" key="4">
    <source>
        <dbReference type="ARBA" id="ARBA00022490"/>
    </source>
</evidence>
<dbReference type="GO" id="GO:0005737">
    <property type="term" value="C:cytoplasm"/>
    <property type="evidence" value="ECO:0007669"/>
    <property type="project" value="UniProtKB-SubCell"/>
</dbReference>
<organism evidence="7 8">
    <name type="scientific">Pelovirga terrestris</name>
    <dbReference type="NCBI Taxonomy" id="2771352"/>
    <lineage>
        <taxon>Bacteria</taxon>
        <taxon>Pseudomonadati</taxon>
        <taxon>Thermodesulfobacteriota</taxon>
        <taxon>Desulfuromonadia</taxon>
        <taxon>Geobacterales</taxon>
        <taxon>Geobacteraceae</taxon>
        <taxon>Pelovirga</taxon>
    </lineage>
</organism>
<dbReference type="Pfam" id="PF05509">
    <property type="entry name" value="TraY"/>
    <property type="match status" value="1"/>
</dbReference>
<evidence type="ECO:0000256" key="2">
    <source>
        <dbReference type="ARBA" id="ARBA00007183"/>
    </source>
</evidence>
<dbReference type="RefSeq" id="WP_191157683.1">
    <property type="nucleotide sequence ID" value="NZ_JACWUN010000020.1"/>
</dbReference>
<dbReference type="AlphaFoldDB" id="A0A8J6QPH0"/>